<gene>
    <name evidence="2" type="ORF">K460DRAFT_311648</name>
</gene>
<comment type="caution">
    <text evidence="2">The sequence shown here is derived from an EMBL/GenBank/DDBJ whole genome shotgun (WGS) entry which is preliminary data.</text>
</comment>
<dbReference type="Proteomes" id="UP000800039">
    <property type="component" value="Unassembled WGS sequence"/>
</dbReference>
<evidence type="ECO:0000256" key="1">
    <source>
        <dbReference type="SAM" id="MobiDB-lite"/>
    </source>
</evidence>
<keyword evidence="3" id="KW-1185">Reference proteome</keyword>
<feature type="region of interest" description="Disordered" evidence="1">
    <location>
        <begin position="51"/>
        <end position="81"/>
    </location>
</feature>
<dbReference type="RefSeq" id="XP_040787912.1">
    <property type="nucleotide sequence ID" value="XM_040930194.1"/>
</dbReference>
<dbReference type="OrthoDB" id="3800839at2759"/>
<dbReference type="EMBL" id="ML976616">
    <property type="protein sequence ID" value="KAF1845349.1"/>
    <property type="molecule type" value="Genomic_DNA"/>
</dbReference>
<dbReference type="AlphaFoldDB" id="A0A9P4GHI9"/>
<name>A0A9P4GHI9_9PLEO</name>
<protein>
    <submittedName>
        <fullName evidence="2">Uncharacterized protein</fullName>
    </submittedName>
</protein>
<organism evidence="2 3">
    <name type="scientific">Cucurbitaria berberidis CBS 394.84</name>
    <dbReference type="NCBI Taxonomy" id="1168544"/>
    <lineage>
        <taxon>Eukaryota</taxon>
        <taxon>Fungi</taxon>
        <taxon>Dikarya</taxon>
        <taxon>Ascomycota</taxon>
        <taxon>Pezizomycotina</taxon>
        <taxon>Dothideomycetes</taxon>
        <taxon>Pleosporomycetidae</taxon>
        <taxon>Pleosporales</taxon>
        <taxon>Pleosporineae</taxon>
        <taxon>Cucurbitariaceae</taxon>
        <taxon>Cucurbitaria</taxon>
    </lineage>
</organism>
<reference evidence="2" key="1">
    <citation type="submission" date="2020-01" db="EMBL/GenBank/DDBJ databases">
        <authorList>
            <consortium name="DOE Joint Genome Institute"/>
            <person name="Haridas S."/>
            <person name="Albert R."/>
            <person name="Binder M."/>
            <person name="Bloem J."/>
            <person name="Labutti K."/>
            <person name="Salamov A."/>
            <person name="Andreopoulos B."/>
            <person name="Baker S.E."/>
            <person name="Barry K."/>
            <person name="Bills G."/>
            <person name="Bluhm B.H."/>
            <person name="Cannon C."/>
            <person name="Castanera R."/>
            <person name="Culley D.E."/>
            <person name="Daum C."/>
            <person name="Ezra D."/>
            <person name="Gonzalez J.B."/>
            <person name="Henrissat B."/>
            <person name="Kuo A."/>
            <person name="Liang C."/>
            <person name="Lipzen A."/>
            <person name="Lutzoni F."/>
            <person name="Magnuson J."/>
            <person name="Mondo S."/>
            <person name="Nolan M."/>
            <person name="Ohm R."/>
            <person name="Pangilinan J."/>
            <person name="Park H.-J."/>
            <person name="Ramirez L."/>
            <person name="Alfaro M."/>
            <person name="Sun H."/>
            <person name="Tritt A."/>
            <person name="Yoshinaga Y."/>
            <person name="Zwiers L.-H."/>
            <person name="Turgeon B.G."/>
            <person name="Goodwin S.B."/>
            <person name="Spatafora J.W."/>
            <person name="Crous P.W."/>
            <person name="Grigoriev I.V."/>
        </authorList>
    </citation>
    <scope>NUCLEOTIDE SEQUENCE</scope>
    <source>
        <strain evidence="2">CBS 394.84</strain>
    </source>
</reference>
<sequence>MPKDLEQKFIEGLEEYGLEYKQPSFAPQNSVSSAHAPGVPVETRDKVVTDHFSPQTTPNVPKIMVQSPSPKQMPISRKRAPSLTTEQLYGPPLARARAEHSTGLPALPIESEALWKFKFPGNTHALMTILLTWSCTIMSCYKRYPKLAFPVNPAFPYPITPPIYEQLISISLYDTSVQPHKEIRFLGPGDAAEMIYGEVDTFRSERDLDAFQAQQKPDCKVQRAATGEGRWAYLLIKGYQATKEETPPHFMIAFHVSAVTDSSDCLHTIFPDAHSAPSTLYPPLLDTPLTRFSSLHNLIRDSHGPSSIHKALRSASSSEQAQGGIADIAAQEGAQTLRRTVLKLDKAGSVPLIEGYRVDVQAFKGWLDAVGKGAGKLVIWRGKE</sequence>
<dbReference type="GeneID" id="63847446"/>
<evidence type="ECO:0000313" key="3">
    <source>
        <dbReference type="Proteomes" id="UP000800039"/>
    </source>
</evidence>
<proteinExistence type="predicted"/>
<evidence type="ECO:0000313" key="2">
    <source>
        <dbReference type="EMBL" id="KAF1845349.1"/>
    </source>
</evidence>
<accession>A0A9P4GHI9</accession>